<dbReference type="Gene3D" id="1.20.900.10">
    <property type="entry name" value="Dbl homology (DH) domain"/>
    <property type="match status" value="1"/>
</dbReference>
<dbReference type="GO" id="GO:0005096">
    <property type="term" value="F:GTPase activator activity"/>
    <property type="evidence" value="ECO:0007669"/>
    <property type="project" value="InterPro"/>
</dbReference>
<dbReference type="Pfam" id="PF00621">
    <property type="entry name" value="RhoGEF"/>
    <property type="match status" value="1"/>
</dbReference>
<sequence length="991" mass="111359">MSASETGQNNCDLEGDFIKTRSVSSLESESSFLNVYLDKIYSSDSDVLLAIKKLNLSIKYVDNLSDVNLLESNDILVTTLFEELAVKRPCFKILGRPALLELAKSPNGLHGVNRHRYCNALVGAIVSVTGIQKRDEMARVLSLIRWMGGSIRENINHKTTHLVSGYACSARSQYAYLHEIPVVGSSWLHAAWEKRNEINFTAINSSFFSEHKLKPFHGAKICFSGFTEEERSHMVDVLLQNGGTPVNDENDTECTHLVTKESYTCTSSPLGDRDSNTTPYLRGVLAPKNLIQAFDKEEYCTSPNTSRNGGLKRTLTEIDSGNNSHDTKKIRLQFLDPDCDEFLFKHPNPMSARLDQTDKTLVANESSLDFIPPIKKSNNAEIVKEAWFWTSVQYQSCALTKEYLLTNLNVSNTPTSTRLMPSTLSSSSRARKRKRHLDRLGSILRSSPVPSTPGEISPTSSSGPSKRRSSAALDGLRLSCGSFLNFTNSPDHPSPFKHPLDPDLIIKDKPFSPRYQVFSELLQTEINYVGVLNTIITVYKEPLEEMIDKEDYLLNNTEIKIIFGNVLPIYQVHQEMLEELKCLATSWQEDSSIGSVFLKYSSELVKAYPPFVNFFEKTREMLMQCDQTKPRFHAFLKVGQTRPECCRQSLQELLIRPVQRLPSISLLLNDILKHSDKNNPDHQALVSALASIREVMTHINEDKRRTEGQVVLFDIFNDIDNCPPHLVSSHRSFITKCDVIELSDNLSGRGDHLTIFVFSDVVEVCKKRKSFNVKSPKESNSGSHKLNGGAKSYKHIKLMPLNVIKQVIDIKETEDCRNTFSLMIIDNHDFKERLYTFTITGSNCSANNKNIFLKNISQQVANTVCSGNILVSLDSQQLDIDTSEITTGTLGKAFKFASRTRIKVGRALSFNKTPSKLKRAMSTMMSPVLSLTNSGPGTHALTPSTQLANMHLASCTNLNVSPLNELNDRHNYSLTKIKKHIKRNPKLRLTR</sequence>
<name>A0A5E4MHC5_9HEMI</name>
<dbReference type="SUPFAM" id="SSF48065">
    <property type="entry name" value="DBL homology domain (DH-domain)"/>
    <property type="match status" value="1"/>
</dbReference>
<dbReference type="PROSITE" id="PS00741">
    <property type="entry name" value="DH_1"/>
    <property type="match status" value="1"/>
</dbReference>
<dbReference type="AlphaFoldDB" id="A0A5E4MHC5"/>
<dbReference type="Gene3D" id="3.40.50.10190">
    <property type="entry name" value="BRCT domain"/>
    <property type="match status" value="2"/>
</dbReference>
<dbReference type="PANTHER" id="PTHR16777:SF2">
    <property type="entry name" value="PROTEIN ECT2"/>
    <property type="match status" value="1"/>
</dbReference>
<dbReference type="GO" id="GO:0007399">
    <property type="term" value="P:nervous system development"/>
    <property type="evidence" value="ECO:0007669"/>
    <property type="project" value="TreeGrafter"/>
</dbReference>
<dbReference type="GO" id="GO:0005938">
    <property type="term" value="C:cell cortex"/>
    <property type="evidence" value="ECO:0007669"/>
    <property type="project" value="TreeGrafter"/>
</dbReference>
<dbReference type="InterPro" id="IPR000219">
    <property type="entry name" value="DH_dom"/>
</dbReference>
<dbReference type="InterPro" id="IPR001331">
    <property type="entry name" value="GDS_CDC24_CS"/>
</dbReference>
<dbReference type="PANTHER" id="PTHR16777">
    <property type="entry name" value="PROTEIN ECT2"/>
    <property type="match status" value="1"/>
</dbReference>
<dbReference type="CDD" id="cd01229">
    <property type="entry name" value="PH_Ect2"/>
    <property type="match status" value="1"/>
</dbReference>
<dbReference type="GO" id="GO:0005634">
    <property type="term" value="C:nucleus"/>
    <property type="evidence" value="ECO:0007669"/>
    <property type="project" value="InterPro"/>
</dbReference>
<feature type="region of interest" description="Disordered" evidence="1">
    <location>
        <begin position="411"/>
        <end position="469"/>
    </location>
</feature>
<accession>A0A5E4MHC5</accession>
<dbReference type="Gene3D" id="2.30.29.30">
    <property type="entry name" value="Pleckstrin-homology domain (PH domain)/Phosphotyrosine-binding domain (PTB)"/>
    <property type="match status" value="1"/>
</dbReference>
<dbReference type="SUPFAM" id="SSF52113">
    <property type="entry name" value="BRCT domain"/>
    <property type="match status" value="2"/>
</dbReference>
<evidence type="ECO:0000313" key="5">
    <source>
        <dbReference type="Proteomes" id="UP000325440"/>
    </source>
</evidence>
<evidence type="ECO:0000259" key="3">
    <source>
        <dbReference type="PROSITE" id="PS50172"/>
    </source>
</evidence>
<feature type="domain" description="DH" evidence="2">
    <location>
        <begin position="513"/>
        <end position="702"/>
    </location>
</feature>
<dbReference type="SMART" id="SM00325">
    <property type="entry name" value="RhoGEF"/>
    <property type="match status" value="1"/>
</dbReference>
<dbReference type="InterPro" id="IPR036420">
    <property type="entry name" value="BRCT_dom_sf"/>
</dbReference>
<feature type="region of interest" description="Disordered" evidence="1">
    <location>
        <begin position="302"/>
        <end position="322"/>
    </location>
</feature>
<dbReference type="Pfam" id="PF12738">
    <property type="entry name" value="PTCB-BRCT"/>
    <property type="match status" value="2"/>
</dbReference>
<dbReference type="Proteomes" id="UP000325440">
    <property type="component" value="Unassembled WGS sequence"/>
</dbReference>
<dbReference type="SMART" id="SM00292">
    <property type="entry name" value="BRCT"/>
    <property type="match status" value="2"/>
</dbReference>
<dbReference type="EMBL" id="CABPRJ010000950">
    <property type="protein sequence ID" value="VVC31587.1"/>
    <property type="molecule type" value="Genomic_DNA"/>
</dbReference>
<dbReference type="InterPro" id="IPR035899">
    <property type="entry name" value="DBL_dom_sf"/>
</dbReference>
<gene>
    <name evidence="4" type="ORF">CINCED_3A022176</name>
</gene>
<dbReference type="PROSITE" id="PS50172">
    <property type="entry name" value="BRCT"/>
    <property type="match status" value="2"/>
</dbReference>
<dbReference type="OrthoDB" id="9997817at2759"/>
<reference evidence="4 5" key="1">
    <citation type="submission" date="2019-08" db="EMBL/GenBank/DDBJ databases">
        <authorList>
            <person name="Alioto T."/>
            <person name="Alioto T."/>
            <person name="Gomez Garrido J."/>
        </authorList>
    </citation>
    <scope>NUCLEOTIDE SEQUENCE [LARGE SCALE GENOMIC DNA]</scope>
</reference>
<evidence type="ECO:0000259" key="2">
    <source>
        <dbReference type="PROSITE" id="PS50010"/>
    </source>
</evidence>
<dbReference type="GO" id="GO:0000281">
    <property type="term" value="P:mitotic cytokinesis"/>
    <property type="evidence" value="ECO:0007669"/>
    <property type="project" value="TreeGrafter"/>
</dbReference>
<feature type="domain" description="BRCT" evidence="3">
    <location>
        <begin position="116"/>
        <end position="205"/>
    </location>
</feature>
<dbReference type="InterPro" id="IPR049395">
    <property type="entry name" value="ECT2_PH"/>
</dbReference>
<organism evidence="4 5">
    <name type="scientific">Cinara cedri</name>
    <dbReference type="NCBI Taxonomy" id="506608"/>
    <lineage>
        <taxon>Eukaryota</taxon>
        <taxon>Metazoa</taxon>
        <taxon>Ecdysozoa</taxon>
        <taxon>Arthropoda</taxon>
        <taxon>Hexapoda</taxon>
        <taxon>Insecta</taxon>
        <taxon>Pterygota</taxon>
        <taxon>Neoptera</taxon>
        <taxon>Paraneoptera</taxon>
        <taxon>Hemiptera</taxon>
        <taxon>Sternorrhyncha</taxon>
        <taxon>Aphidomorpha</taxon>
        <taxon>Aphidoidea</taxon>
        <taxon>Aphididae</taxon>
        <taxon>Lachninae</taxon>
        <taxon>Cinara</taxon>
    </lineage>
</organism>
<feature type="domain" description="BRCT" evidence="3">
    <location>
        <begin position="211"/>
        <end position="262"/>
    </location>
</feature>
<proteinExistence type="predicted"/>
<dbReference type="PROSITE" id="PS50010">
    <property type="entry name" value="DH_2"/>
    <property type="match status" value="1"/>
</dbReference>
<dbReference type="Pfam" id="PF21242">
    <property type="entry name" value="ECT2_PH"/>
    <property type="match status" value="1"/>
</dbReference>
<evidence type="ECO:0000256" key="1">
    <source>
        <dbReference type="SAM" id="MobiDB-lite"/>
    </source>
</evidence>
<dbReference type="GO" id="GO:0005085">
    <property type="term" value="F:guanyl-nucleotide exchange factor activity"/>
    <property type="evidence" value="ECO:0007669"/>
    <property type="project" value="InterPro"/>
</dbReference>
<evidence type="ECO:0000313" key="4">
    <source>
        <dbReference type="EMBL" id="VVC31587.1"/>
    </source>
</evidence>
<protein>
    <submittedName>
        <fullName evidence="4">Guanine-nucleotide dissociation stimulator, CDC24, conserved site,BRCT domain,Dbl homology (DH)</fullName>
    </submittedName>
</protein>
<feature type="compositionally biased region" description="Low complexity" evidence="1">
    <location>
        <begin position="452"/>
        <end position="464"/>
    </location>
</feature>
<dbReference type="InterPro" id="IPR001357">
    <property type="entry name" value="BRCT_dom"/>
</dbReference>
<dbReference type="InterPro" id="IPR026817">
    <property type="entry name" value="Ect2"/>
</dbReference>
<dbReference type="InterPro" id="IPR011993">
    <property type="entry name" value="PH-like_dom_sf"/>
</dbReference>
<dbReference type="CDD" id="cd00160">
    <property type="entry name" value="RhoGEF"/>
    <property type="match status" value="1"/>
</dbReference>
<dbReference type="GO" id="GO:2000431">
    <property type="term" value="P:regulation of cytokinesis, actomyosin contractile ring assembly"/>
    <property type="evidence" value="ECO:0007669"/>
    <property type="project" value="InterPro"/>
</dbReference>
<dbReference type="GO" id="GO:0035556">
    <property type="term" value="P:intracellular signal transduction"/>
    <property type="evidence" value="ECO:0007669"/>
    <property type="project" value="InterPro"/>
</dbReference>
<keyword evidence="5" id="KW-1185">Reference proteome</keyword>
<feature type="compositionally biased region" description="Low complexity" evidence="1">
    <location>
        <begin position="413"/>
        <end position="428"/>
    </location>
</feature>